<dbReference type="RefSeq" id="WP_007547506.1">
    <property type="nucleotide sequence ID" value="NZ_ABZS01000130.1"/>
</dbReference>
<proteinExistence type="predicted"/>
<evidence type="ECO:0000313" key="1">
    <source>
        <dbReference type="EMBL" id="EEP60228.1"/>
    </source>
</evidence>
<reference evidence="1 2" key="1">
    <citation type="submission" date="2009-04" db="EMBL/GenBank/DDBJ databases">
        <authorList>
            <person name="Reysenbach A.-L."/>
            <person name="Heidelberg J.F."/>
            <person name="Nelson W.C."/>
        </authorList>
    </citation>
    <scope>NUCLEOTIDE SEQUENCE [LARGE SCALE GENOMIC DNA]</scope>
    <source>
        <strain evidence="1 2">SS-5</strain>
    </source>
</reference>
<name>C4FL26_9AQUI</name>
<comment type="caution">
    <text evidence="1">The sequence shown here is derived from an EMBL/GenBank/DDBJ whole genome shotgun (WGS) entry which is preliminary data.</text>
</comment>
<dbReference type="OrthoDB" id="9811127at2"/>
<keyword evidence="2" id="KW-1185">Reference proteome</keyword>
<dbReference type="AlphaFoldDB" id="C4FL26"/>
<protein>
    <submittedName>
        <fullName evidence="1">Putative G-protein alpha subunit</fullName>
    </submittedName>
</protein>
<gene>
    <name evidence="1" type="ORF">SULYE_1280</name>
</gene>
<evidence type="ECO:0000313" key="2">
    <source>
        <dbReference type="Proteomes" id="UP000005540"/>
    </source>
</evidence>
<dbReference type="EMBL" id="ABZS01000130">
    <property type="protein sequence ID" value="EEP60228.1"/>
    <property type="molecule type" value="Genomic_DNA"/>
</dbReference>
<accession>C4FL26</accession>
<organism evidence="1 2">
    <name type="scientific">Sulfurihydrogenibium yellowstonense SS-5</name>
    <dbReference type="NCBI Taxonomy" id="432331"/>
    <lineage>
        <taxon>Bacteria</taxon>
        <taxon>Pseudomonadati</taxon>
        <taxon>Aquificota</taxon>
        <taxon>Aquificia</taxon>
        <taxon>Aquificales</taxon>
        <taxon>Hydrogenothermaceae</taxon>
        <taxon>Sulfurihydrogenibium</taxon>
    </lineage>
</organism>
<dbReference type="Proteomes" id="UP000005540">
    <property type="component" value="Unassembled WGS sequence"/>
</dbReference>
<sequence length="63" mass="7401">MNKEELIKKVAEKIYHIAGKDDSRTAQNWIDAEEIVNMIFEYCKEEKAEEKPKRGRKTKKSSS</sequence>